<sequence>MHEVDSELIHRAWKVLVDSRDACAIEVGELIAAGKATDPNANLIKLGELVKEGDGGKFVPVELPKTLREQDGVTIFKSVRVGLQDVAIAHLVLSRAESTGCGSRIEYYHG</sequence>
<dbReference type="Proteomes" id="UP001194468">
    <property type="component" value="Unassembled WGS sequence"/>
</dbReference>
<dbReference type="SUPFAM" id="SSF51735">
    <property type="entry name" value="NAD(P)-binding Rossmann-fold domains"/>
    <property type="match status" value="1"/>
</dbReference>
<dbReference type="EMBL" id="WHUW01000007">
    <property type="protein sequence ID" value="KAF8443819.1"/>
    <property type="molecule type" value="Genomic_DNA"/>
</dbReference>
<dbReference type="Gene3D" id="3.40.50.720">
    <property type="entry name" value="NAD(P)-binding Rossmann-like Domain"/>
    <property type="match status" value="1"/>
</dbReference>
<name>A0AAD4BYU6_BOLED</name>
<dbReference type="PANTHER" id="PTHR13812">
    <property type="entry name" value="KETIMINE REDUCTASE MU-CRYSTALLIN"/>
    <property type="match status" value="1"/>
</dbReference>
<comment type="similarity">
    <text evidence="1">Belongs to the ornithine cyclodeaminase/mu-crystallin family.</text>
</comment>
<proteinExistence type="inferred from homology"/>
<evidence type="ECO:0000313" key="2">
    <source>
        <dbReference type="EMBL" id="KAF8443819.1"/>
    </source>
</evidence>
<reference evidence="2" key="1">
    <citation type="submission" date="2019-10" db="EMBL/GenBank/DDBJ databases">
        <authorList>
            <consortium name="DOE Joint Genome Institute"/>
            <person name="Kuo A."/>
            <person name="Miyauchi S."/>
            <person name="Kiss E."/>
            <person name="Drula E."/>
            <person name="Kohler A."/>
            <person name="Sanchez-Garcia M."/>
            <person name="Andreopoulos B."/>
            <person name="Barry K.W."/>
            <person name="Bonito G."/>
            <person name="Buee M."/>
            <person name="Carver A."/>
            <person name="Chen C."/>
            <person name="Cichocki N."/>
            <person name="Clum A."/>
            <person name="Culley D."/>
            <person name="Crous P.W."/>
            <person name="Fauchery L."/>
            <person name="Girlanda M."/>
            <person name="Hayes R."/>
            <person name="Keri Z."/>
            <person name="LaButti K."/>
            <person name="Lipzen A."/>
            <person name="Lombard V."/>
            <person name="Magnuson J."/>
            <person name="Maillard F."/>
            <person name="Morin E."/>
            <person name="Murat C."/>
            <person name="Nolan M."/>
            <person name="Ohm R."/>
            <person name="Pangilinan J."/>
            <person name="Pereira M."/>
            <person name="Perotto S."/>
            <person name="Peter M."/>
            <person name="Riley R."/>
            <person name="Sitrit Y."/>
            <person name="Stielow B."/>
            <person name="Szollosi G."/>
            <person name="Zifcakova L."/>
            <person name="Stursova M."/>
            <person name="Spatafora J.W."/>
            <person name="Tedersoo L."/>
            <person name="Vaario L.-M."/>
            <person name="Yamada A."/>
            <person name="Yan M."/>
            <person name="Wang P."/>
            <person name="Xu J."/>
            <person name="Bruns T."/>
            <person name="Baldrian P."/>
            <person name="Vilgalys R."/>
            <person name="Henrissat B."/>
            <person name="Grigoriev I.V."/>
            <person name="Hibbett D."/>
            <person name="Nagy L.G."/>
            <person name="Martin F.M."/>
        </authorList>
    </citation>
    <scope>NUCLEOTIDE SEQUENCE</scope>
    <source>
        <strain evidence="2">BED1</strain>
    </source>
</reference>
<dbReference type="InterPro" id="IPR003462">
    <property type="entry name" value="ODC_Mu_crystall"/>
</dbReference>
<comment type="caution">
    <text evidence="2">The sequence shown here is derived from an EMBL/GenBank/DDBJ whole genome shotgun (WGS) entry which is preliminary data.</text>
</comment>
<dbReference type="AlphaFoldDB" id="A0AAD4BYU6"/>
<evidence type="ECO:0000256" key="1">
    <source>
        <dbReference type="ARBA" id="ARBA00008903"/>
    </source>
</evidence>
<organism evidence="2 3">
    <name type="scientific">Boletus edulis BED1</name>
    <dbReference type="NCBI Taxonomy" id="1328754"/>
    <lineage>
        <taxon>Eukaryota</taxon>
        <taxon>Fungi</taxon>
        <taxon>Dikarya</taxon>
        <taxon>Basidiomycota</taxon>
        <taxon>Agaricomycotina</taxon>
        <taxon>Agaricomycetes</taxon>
        <taxon>Agaricomycetidae</taxon>
        <taxon>Boletales</taxon>
        <taxon>Boletineae</taxon>
        <taxon>Boletaceae</taxon>
        <taxon>Boletoideae</taxon>
        <taxon>Boletus</taxon>
    </lineage>
</organism>
<dbReference type="InterPro" id="IPR036291">
    <property type="entry name" value="NAD(P)-bd_dom_sf"/>
</dbReference>
<accession>A0AAD4BYU6</accession>
<evidence type="ECO:0000313" key="3">
    <source>
        <dbReference type="Proteomes" id="UP001194468"/>
    </source>
</evidence>
<dbReference type="PANTHER" id="PTHR13812:SF19">
    <property type="entry name" value="KETIMINE REDUCTASE MU-CRYSTALLIN"/>
    <property type="match status" value="1"/>
</dbReference>
<gene>
    <name evidence="2" type="ORF">L210DRAFT_245122</name>
</gene>
<dbReference type="GO" id="GO:0005737">
    <property type="term" value="C:cytoplasm"/>
    <property type="evidence" value="ECO:0007669"/>
    <property type="project" value="TreeGrafter"/>
</dbReference>
<reference evidence="2" key="2">
    <citation type="journal article" date="2020" name="Nat. Commun.">
        <title>Large-scale genome sequencing of mycorrhizal fungi provides insights into the early evolution of symbiotic traits.</title>
        <authorList>
            <person name="Miyauchi S."/>
            <person name="Kiss E."/>
            <person name="Kuo A."/>
            <person name="Drula E."/>
            <person name="Kohler A."/>
            <person name="Sanchez-Garcia M."/>
            <person name="Morin E."/>
            <person name="Andreopoulos B."/>
            <person name="Barry K.W."/>
            <person name="Bonito G."/>
            <person name="Buee M."/>
            <person name="Carver A."/>
            <person name="Chen C."/>
            <person name="Cichocki N."/>
            <person name="Clum A."/>
            <person name="Culley D."/>
            <person name="Crous P.W."/>
            <person name="Fauchery L."/>
            <person name="Girlanda M."/>
            <person name="Hayes R.D."/>
            <person name="Keri Z."/>
            <person name="LaButti K."/>
            <person name="Lipzen A."/>
            <person name="Lombard V."/>
            <person name="Magnuson J."/>
            <person name="Maillard F."/>
            <person name="Murat C."/>
            <person name="Nolan M."/>
            <person name="Ohm R.A."/>
            <person name="Pangilinan J."/>
            <person name="Pereira M.F."/>
            <person name="Perotto S."/>
            <person name="Peter M."/>
            <person name="Pfister S."/>
            <person name="Riley R."/>
            <person name="Sitrit Y."/>
            <person name="Stielow J.B."/>
            <person name="Szollosi G."/>
            <person name="Zifcakova L."/>
            <person name="Stursova M."/>
            <person name="Spatafora J.W."/>
            <person name="Tedersoo L."/>
            <person name="Vaario L.M."/>
            <person name="Yamada A."/>
            <person name="Yan M."/>
            <person name="Wang P."/>
            <person name="Xu J."/>
            <person name="Bruns T."/>
            <person name="Baldrian P."/>
            <person name="Vilgalys R."/>
            <person name="Dunand C."/>
            <person name="Henrissat B."/>
            <person name="Grigoriev I.V."/>
            <person name="Hibbett D."/>
            <person name="Nagy L.G."/>
            <person name="Martin F.M."/>
        </authorList>
    </citation>
    <scope>NUCLEOTIDE SEQUENCE</scope>
    <source>
        <strain evidence="2">BED1</strain>
    </source>
</reference>
<protein>
    <submittedName>
        <fullName evidence="2">Uncharacterized protein</fullName>
    </submittedName>
</protein>
<keyword evidence="3" id="KW-1185">Reference proteome</keyword>